<dbReference type="EMBL" id="BSSD01000015">
    <property type="protein sequence ID" value="GLW95653.1"/>
    <property type="molecule type" value="Genomic_DNA"/>
</dbReference>
<reference evidence="1" key="1">
    <citation type="submission" date="2023-02" db="EMBL/GenBank/DDBJ databases">
        <title>Actinokineospora globicatena NBRC 15670.</title>
        <authorList>
            <person name="Ichikawa N."/>
            <person name="Sato H."/>
            <person name="Tonouchi N."/>
        </authorList>
    </citation>
    <scope>NUCLEOTIDE SEQUENCE</scope>
    <source>
        <strain evidence="1">NBRC 15670</strain>
    </source>
</reference>
<gene>
    <name evidence="1" type="ORF">Aglo03_64690</name>
</gene>
<protein>
    <submittedName>
        <fullName evidence="1">Uncharacterized protein</fullName>
    </submittedName>
</protein>
<dbReference type="Proteomes" id="UP001165042">
    <property type="component" value="Unassembled WGS sequence"/>
</dbReference>
<dbReference type="AlphaFoldDB" id="A0A9W6QV44"/>
<sequence>MPVGAAAVKGRGRVGALACRSGDPGTVVDVMVLRGPDAAVDGAGRGAAVGGSARRAVVLKELALKELAQRELVEWDVVARESGVDVGVLGSGSSAVDSATAVWTGSR</sequence>
<accession>A0A9W6QV44</accession>
<name>A0A9W6QV44_9PSEU</name>
<organism evidence="1 2">
    <name type="scientific">Actinokineospora globicatena</name>
    <dbReference type="NCBI Taxonomy" id="103729"/>
    <lineage>
        <taxon>Bacteria</taxon>
        <taxon>Bacillati</taxon>
        <taxon>Actinomycetota</taxon>
        <taxon>Actinomycetes</taxon>
        <taxon>Pseudonocardiales</taxon>
        <taxon>Pseudonocardiaceae</taxon>
        <taxon>Actinokineospora</taxon>
    </lineage>
</organism>
<evidence type="ECO:0000313" key="1">
    <source>
        <dbReference type="EMBL" id="GLW95653.1"/>
    </source>
</evidence>
<proteinExistence type="predicted"/>
<keyword evidence="2" id="KW-1185">Reference proteome</keyword>
<evidence type="ECO:0000313" key="2">
    <source>
        <dbReference type="Proteomes" id="UP001165042"/>
    </source>
</evidence>
<comment type="caution">
    <text evidence="1">The sequence shown here is derived from an EMBL/GenBank/DDBJ whole genome shotgun (WGS) entry which is preliminary data.</text>
</comment>